<reference evidence="1 2" key="1">
    <citation type="journal article" date="2018" name="J. Allergy Clin. Immunol.">
        <title>High-quality assembly of Dermatophagoides pteronyssinus genome and transcriptome reveals a wide range of novel allergens.</title>
        <authorList>
            <person name="Liu X.Y."/>
            <person name="Yang K.Y."/>
            <person name="Wang M.Q."/>
            <person name="Kwok J.S."/>
            <person name="Zeng X."/>
            <person name="Yang Z."/>
            <person name="Xiao X.J."/>
            <person name="Lau C.P."/>
            <person name="Li Y."/>
            <person name="Huang Z.M."/>
            <person name="Ba J.G."/>
            <person name="Yim A.K."/>
            <person name="Ouyang C.Y."/>
            <person name="Ngai S.M."/>
            <person name="Chan T.F."/>
            <person name="Leung E.L."/>
            <person name="Liu L."/>
            <person name="Liu Z.G."/>
            <person name="Tsui S.K."/>
        </authorList>
    </citation>
    <scope>NUCLEOTIDE SEQUENCE [LARGE SCALE GENOMIC DNA]</scope>
    <source>
        <strain evidence="1">Derp</strain>
    </source>
</reference>
<protein>
    <submittedName>
        <fullName evidence="1">Uncharacterized protein</fullName>
    </submittedName>
</protein>
<organism evidence="1 2">
    <name type="scientific">Dermatophagoides pteronyssinus</name>
    <name type="common">European house dust mite</name>
    <dbReference type="NCBI Taxonomy" id="6956"/>
    <lineage>
        <taxon>Eukaryota</taxon>
        <taxon>Metazoa</taxon>
        <taxon>Ecdysozoa</taxon>
        <taxon>Arthropoda</taxon>
        <taxon>Chelicerata</taxon>
        <taxon>Arachnida</taxon>
        <taxon>Acari</taxon>
        <taxon>Acariformes</taxon>
        <taxon>Sarcoptiformes</taxon>
        <taxon>Astigmata</taxon>
        <taxon>Psoroptidia</taxon>
        <taxon>Analgoidea</taxon>
        <taxon>Pyroglyphidae</taxon>
        <taxon>Dermatophagoidinae</taxon>
        <taxon>Dermatophagoides</taxon>
    </lineage>
</organism>
<dbReference type="EMBL" id="NJHN03000090">
    <property type="protein sequence ID" value="KAH9416513.1"/>
    <property type="molecule type" value="Genomic_DNA"/>
</dbReference>
<dbReference type="Proteomes" id="UP000887458">
    <property type="component" value="Unassembled WGS sequence"/>
</dbReference>
<sequence length="151" mass="18464">MHINISEESAFAPYEDRWYEREADGFRTCGRWRRGRKNLFNLGRKFNQMDFERRIMAERKLRNTLKRLDKTTAEPVMEQGNYCERINWNHVYPNWLNYRELHMHHKIVFFILKKFIPDQTIFESTFKTLSNCLNATNRTRCCAEQIIKYIC</sequence>
<accession>A0ABQ8J1U4</accession>
<evidence type="ECO:0000313" key="2">
    <source>
        <dbReference type="Proteomes" id="UP000887458"/>
    </source>
</evidence>
<reference evidence="1 2" key="2">
    <citation type="journal article" date="2022" name="Mol. Biol. Evol.">
        <title>Comparative Genomics Reveals Insights into the Divergent Evolution of Astigmatic Mites and Household Pest Adaptations.</title>
        <authorList>
            <person name="Xiong Q."/>
            <person name="Wan A.T."/>
            <person name="Liu X."/>
            <person name="Fung C.S."/>
            <person name="Xiao X."/>
            <person name="Malainual N."/>
            <person name="Hou J."/>
            <person name="Wang L."/>
            <person name="Wang M."/>
            <person name="Yang K.Y."/>
            <person name="Cui Y."/>
            <person name="Leung E.L."/>
            <person name="Nong W."/>
            <person name="Shin S.K."/>
            <person name="Au S.W."/>
            <person name="Jeong K.Y."/>
            <person name="Chew F.T."/>
            <person name="Hui J.H."/>
            <person name="Leung T.F."/>
            <person name="Tungtrongchitr A."/>
            <person name="Zhong N."/>
            <person name="Liu Z."/>
            <person name="Tsui S.K."/>
        </authorList>
    </citation>
    <scope>NUCLEOTIDE SEQUENCE [LARGE SCALE GENOMIC DNA]</scope>
    <source>
        <strain evidence="1">Derp</strain>
    </source>
</reference>
<keyword evidence="2" id="KW-1185">Reference proteome</keyword>
<gene>
    <name evidence="1" type="ORF">DERP_009875</name>
</gene>
<proteinExistence type="predicted"/>
<evidence type="ECO:0000313" key="1">
    <source>
        <dbReference type="EMBL" id="KAH9416513.1"/>
    </source>
</evidence>
<name>A0ABQ8J1U4_DERPT</name>
<comment type="caution">
    <text evidence="1">The sequence shown here is derived from an EMBL/GenBank/DDBJ whole genome shotgun (WGS) entry which is preliminary data.</text>
</comment>